<gene>
    <name evidence="1" type="ORF">GGQ67_003499</name>
</gene>
<reference evidence="1 2" key="1">
    <citation type="submission" date="2020-08" db="EMBL/GenBank/DDBJ databases">
        <title>Genomic Encyclopedia of Type Strains, Phase IV (KMG-IV): sequencing the most valuable type-strain genomes for metagenomic binning, comparative biology and taxonomic classification.</title>
        <authorList>
            <person name="Goeker M."/>
        </authorList>
    </citation>
    <scope>NUCLEOTIDE SEQUENCE [LARGE SCALE GENOMIC DNA]</scope>
    <source>
        <strain evidence="1 2">DSM 26575</strain>
    </source>
</reference>
<sequence length="107" mass="11561">MTMPALDHPRPASAPVAPVFLNFRSQIVRPVCFAIVYWDGPGDTLYAFEDRAAFERQRSAAERYGVHVHELSVDEVVDWIAAGGNAVLHEVSVAGVAAFGNLKLAPG</sequence>
<name>A0A7W6CRF6_9HYPH</name>
<organism evidence="1 2">
    <name type="scientific">Rhizobium metallidurans</name>
    <dbReference type="NCBI Taxonomy" id="1265931"/>
    <lineage>
        <taxon>Bacteria</taxon>
        <taxon>Pseudomonadati</taxon>
        <taxon>Pseudomonadota</taxon>
        <taxon>Alphaproteobacteria</taxon>
        <taxon>Hyphomicrobiales</taxon>
        <taxon>Rhizobiaceae</taxon>
        <taxon>Rhizobium/Agrobacterium group</taxon>
        <taxon>Rhizobium</taxon>
    </lineage>
</organism>
<dbReference type="EMBL" id="JACIDW010000012">
    <property type="protein sequence ID" value="MBB3965820.1"/>
    <property type="molecule type" value="Genomic_DNA"/>
</dbReference>
<dbReference type="RefSeq" id="WP_183901352.1">
    <property type="nucleotide sequence ID" value="NZ_JACIDW010000012.1"/>
</dbReference>
<dbReference type="Proteomes" id="UP000582090">
    <property type="component" value="Unassembled WGS sequence"/>
</dbReference>
<evidence type="ECO:0000313" key="1">
    <source>
        <dbReference type="EMBL" id="MBB3965820.1"/>
    </source>
</evidence>
<keyword evidence="2" id="KW-1185">Reference proteome</keyword>
<evidence type="ECO:0000313" key="2">
    <source>
        <dbReference type="Proteomes" id="UP000582090"/>
    </source>
</evidence>
<accession>A0A7W6CRF6</accession>
<protein>
    <submittedName>
        <fullName evidence="1">Uncharacterized protein</fullName>
    </submittedName>
</protein>
<dbReference type="AlphaFoldDB" id="A0A7W6CRF6"/>
<comment type="caution">
    <text evidence="1">The sequence shown here is derived from an EMBL/GenBank/DDBJ whole genome shotgun (WGS) entry which is preliminary data.</text>
</comment>
<proteinExistence type="predicted"/>